<gene>
    <name evidence="1" type="ORF">Patl1_19604</name>
</gene>
<name>A0ACC1C105_9ROSI</name>
<evidence type="ECO:0000313" key="1">
    <source>
        <dbReference type="EMBL" id="KAJ0105708.1"/>
    </source>
</evidence>
<accession>A0ACC1C105</accession>
<dbReference type="Proteomes" id="UP001164250">
    <property type="component" value="Chromosome 2"/>
</dbReference>
<sequence length="123" mass="13473">MGPSTHCQSISHSTIKTFVVQQQQVPNSSVSPGYNCGNVLEHSIQIGGQHITPVDENTVPTNEIKPVKGTPFDFTSEKKIGASIHEAGLGYDHNYERDCGEEKSRLKHVDQCPWDAVLQPGTM</sequence>
<dbReference type="EMBL" id="CM047898">
    <property type="protein sequence ID" value="KAJ0105708.1"/>
    <property type="molecule type" value="Genomic_DNA"/>
</dbReference>
<proteinExistence type="predicted"/>
<evidence type="ECO:0000313" key="2">
    <source>
        <dbReference type="Proteomes" id="UP001164250"/>
    </source>
</evidence>
<protein>
    <submittedName>
        <fullName evidence="1">Uncharacterized protein</fullName>
    </submittedName>
</protein>
<comment type="caution">
    <text evidence="1">The sequence shown here is derived from an EMBL/GenBank/DDBJ whole genome shotgun (WGS) entry which is preliminary data.</text>
</comment>
<organism evidence="1 2">
    <name type="scientific">Pistacia atlantica</name>
    <dbReference type="NCBI Taxonomy" id="434234"/>
    <lineage>
        <taxon>Eukaryota</taxon>
        <taxon>Viridiplantae</taxon>
        <taxon>Streptophyta</taxon>
        <taxon>Embryophyta</taxon>
        <taxon>Tracheophyta</taxon>
        <taxon>Spermatophyta</taxon>
        <taxon>Magnoliopsida</taxon>
        <taxon>eudicotyledons</taxon>
        <taxon>Gunneridae</taxon>
        <taxon>Pentapetalae</taxon>
        <taxon>rosids</taxon>
        <taxon>malvids</taxon>
        <taxon>Sapindales</taxon>
        <taxon>Anacardiaceae</taxon>
        <taxon>Pistacia</taxon>
    </lineage>
</organism>
<reference evidence="2" key="1">
    <citation type="journal article" date="2023" name="G3 (Bethesda)">
        <title>Genome assembly and association tests identify interacting loci associated with vigor, precocity, and sex in interspecific pistachio rootstocks.</title>
        <authorList>
            <person name="Palmer W."/>
            <person name="Jacygrad E."/>
            <person name="Sagayaradj S."/>
            <person name="Cavanaugh K."/>
            <person name="Han R."/>
            <person name="Bertier L."/>
            <person name="Beede B."/>
            <person name="Kafkas S."/>
            <person name="Golino D."/>
            <person name="Preece J."/>
            <person name="Michelmore R."/>
        </authorList>
    </citation>
    <scope>NUCLEOTIDE SEQUENCE [LARGE SCALE GENOMIC DNA]</scope>
</reference>
<keyword evidence="2" id="KW-1185">Reference proteome</keyword>